<reference evidence="2" key="1">
    <citation type="submission" date="2005-03" db="EMBL/GenBank/DDBJ databases">
        <title>Comparison of the complete genome sequences of Rhodococcus erythropolis PR4 and Rhodococcus opacus B4.</title>
        <authorList>
            <person name="Takarada H."/>
            <person name="Sekine M."/>
            <person name="Hosoyama A."/>
            <person name="Yamada R."/>
            <person name="Fujisawa T."/>
            <person name="Omata S."/>
            <person name="Shimizu A."/>
            <person name="Tsukatani N."/>
            <person name="Tanikawa S."/>
            <person name="Fujita N."/>
            <person name="Harayama S."/>
        </authorList>
    </citation>
    <scope>NUCLEOTIDE SEQUENCE [LARGE SCALE GENOMIC DNA]</scope>
    <source>
        <strain evidence="2">PR4 / NBRC 100887</strain>
    </source>
</reference>
<dbReference type="EMBL" id="AP008957">
    <property type="protein sequence ID" value="BAH35651.1"/>
    <property type="molecule type" value="Genomic_DNA"/>
</dbReference>
<evidence type="ECO:0000313" key="2">
    <source>
        <dbReference type="Proteomes" id="UP000002204"/>
    </source>
</evidence>
<reference evidence="1 2" key="2">
    <citation type="journal article" date="2006" name="Environ. Microbiol.">
        <title>Sequence analysis of three plasmids harboured in Rhodococcus erythropolis strain PR4.</title>
        <authorList>
            <person name="Sekine M."/>
            <person name="Tanikawa S."/>
            <person name="Omata S."/>
            <person name="Saito M."/>
            <person name="Fujisawa T."/>
            <person name="Tsukatani N."/>
            <person name="Tajima T."/>
            <person name="Sekigawa T."/>
            <person name="Kosugi H."/>
            <person name="Matsuo Y."/>
            <person name="Nishiko R."/>
            <person name="Imamura K."/>
            <person name="Ito M."/>
            <person name="Narita H."/>
            <person name="Tago S."/>
            <person name="Fujita N."/>
            <person name="Harayama S."/>
        </authorList>
    </citation>
    <scope>NUCLEOTIDE SEQUENCE [LARGE SCALE GENOMIC DNA]</scope>
    <source>
        <strain evidence="2">PR4 / NBRC 100887</strain>
    </source>
</reference>
<organism evidence="1 2">
    <name type="scientific">Rhodococcus erythropolis (strain PR4 / NBRC 100887)</name>
    <dbReference type="NCBI Taxonomy" id="234621"/>
    <lineage>
        <taxon>Bacteria</taxon>
        <taxon>Bacillati</taxon>
        <taxon>Actinomycetota</taxon>
        <taxon>Actinomycetes</taxon>
        <taxon>Mycobacteriales</taxon>
        <taxon>Nocardiaceae</taxon>
        <taxon>Rhodococcus</taxon>
        <taxon>Rhodococcus erythropolis group</taxon>
    </lineage>
</organism>
<gene>
    <name evidence="1" type="ordered locus">RER_49430</name>
</gene>
<protein>
    <submittedName>
        <fullName evidence="1">Uncharacterized protein</fullName>
    </submittedName>
</protein>
<dbReference type="HOGENOM" id="CLU_2107092_0_0_11"/>
<dbReference type="AlphaFoldDB" id="C0ZPF5"/>
<sequence length="115" mass="11934">MGLGAGSQLLTGFAPVDARGPGSEFASRPTALDAPGAVAIRWSDKVIGGVLVSGRARVCHGRLIRRGAAIDDARVCGVRERNAARARNGSILLFARGSLFSTSSFVNILGHTKSM</sequence>
<evidence type="ECO:0000313" key="1">
    <source>
        <dbReference type="EMBL" id="BAH35651.1"/>
    </source>
</evidence>
<dbReference type="KEGG" id="rer:RER_49430"/>
<proteinExistence type="predicted"/>
<accession>C0ZPF5</accession>
<dbReference type="Proteomes" id="UP000002204">
    <property type="component" value="Chromosome"/>
</dbReference>
<name>C0ZPF5_RHOE4</name>